<dbReference type="Gene3D" id="3.10.450.50">
    <property type="match status" value="1"/>
</dbReference>
<reference evidence="1" key="1">
    <citation type="submission" date="2020-02" db="EMBL/GenBank/DDBJ databases">
        <authorList>
            <person name="Meier V. D."/>
        </authorList>
    </citation>
    <scope>NUCLEOTIDE SEQUENCE</scope>
    <source>
        <strain evidence="1">AVDCRST_MAG33</strain>
    </source>
</reference>
<name>A0A6J4VBE1_9BACT</name>
<sequence>MAQTDTAALHDLARRFFDEVWNQGDESAIDRYIAEHADGNDATFGIGREGFRTQWRQWQAAFEGLHFAVEDIVAEGDRVVTRWTLTGRQTGEFLGIPATGRSISVGGMSLDTVRDGVLVAGVDAWDELGLRRQLGVIAG</sequence>
<dbReference type="PANTHER" id="PTHR38436">
    <property type="entry name" value="POLYKETIDE CYCLASE SNOAL-LIKE DOMAIN"/>
    <property type="match status" value="1"/>
</dbReference>
<dbReference type="Pfam" id="PF07366">
    <property type="entry name" value="SnoaL"/>
    <property type="match status" value="1"/>
</dbReference>
<gene>
    <name evidence="1" type="ORF">AVDCRST_MAG33-2893</name>
</gene>
<organism evidence="1">
    <name type="scientific">uncultured Thermomicrobiales bacterium</name>
    <dbReference type="NCBI Taxonomy" id="1645740"/>
    <lineage>
        <taxon>Bacteria</taxon>
        <taxon>Pseudomonadati</taxon>
        <taxon>Thermomicrobiota</taxon>
        <taxon>Thermomicrobia</taxon>
        <taxon>Thermomicrobiales</taxon>
        <taxon>environmental samples</taxon>
    </lineage>
</organism>
<evidence type="ECO:0000313" key="1">
    <source>
        <dbReference type="EMBL" id="CAA9574534.1"/>
    </source>
</evidence>
<dbReference type="AlphaFoldDB" id="A0A6J4VBE1"/>
<dbReference type="InterPro" id="IPR032710">
    <property type="entry name" value="NTF2-like_dom_sf"/>
</dbReference>
<protein>
    <recommendedName>
        <fullName evidence="2">Ester cyclase</fullName>
    </recommendedName>
</protein>
<evidence type="ECO:0008006" key="2">
    <source>
        <dbReference type="Google" id="ProtNLM"/>
    </source>
</evidence>
<dbReference type="GO" id="GO:0030638">
    <property type="term" value="P:polyketide metabolic process"/>
    <property type="evidence" value="ECO:0007669"/>
    <property type="project" value="InterPro"/>
</dbReference>
<dbReference type="InterPro" id="IPR009959">
    <property type="entry name" value="Cyclase_SnoaL-like"/>
</dbReference>
<dbReference type="SUPFAM" id="SSF54427">
    <property type="entry name" value="NTF2-like"/>
    <property type="match status" value="1"/>
</dbReference>
<dbReference type="PANTHER" id="PTHR38436:SF1">
    <property type="entry name" value="ESTER CYCLASE"/>
    <property type="match status" value="1"/>
</dbReference>
<accession>A0A6J4VBE1</accession>
<proteinExistence type="predicted"/>
<dbReference type="EMBL" id="CADCWK010000360">
    <property type="protein sequence ID" value="CAA9574534.1"/>
    <property type="molecule type" value="Genomic_DNA"/>
</dbReference>